<keyword evidence="2" id="KW-1185">Reference proteome</keyword>
<comment type="caution">
    <text evidence="1">The sequence shown here is derived from an EMBL/GenBank/DDBJ whole genome shotgun (WGS) entry which is preliminary data.</text>
</comment>
<dbReference type="Proteomes" id="UP001396334">
    <property type="component" value="Unassembled WGS sequence"/>
</dbReference>
<gene>
    <name evidence="1" type="ORF">V6N11_026428</name>
</gene>
<name>A0ABR2SW10_9ROSI</name>
<evidence type="ECO:0000313" key="2">
    <source>
        <dbReference type="Proteomes" id="UP001396334"/>
    </source>
</evidence>
<reference evidence="1 2" key="1">
    <citation type="journal article" date="2024" name="G3 (Bethesda)">
        <title>Genome assembly of Hibiscus sabdariffa L. provides insights into metabolisms of medicinal natural products.</title>
        <authorList>
            <person name="Kim T."/>
        </authorList>
    </citation>
    <scope>NUCLEOTIDE SEQUENCE [LARGE SCALE GENOMIC DNA]</scope>
    <source>
        <strain evidence="1">TK-2024</strain>
        <tissue evidence="1">Old leaves</tissue>
    </source>
</reference>
<sequence length="111" mass="12434">MKNEMDNDVFDEAREIKALLEAILGQLSSSNEILDGSSMDGVTLKLVERVEENSIATTSIEVTALKLDLKMNDMCMVKIFDEMNTRDDEVKVDKHIDVVWGGLNKVQNLTS</sequence>
<organism evidence="1 2">
    <name type="scientific">Hibiscus sabdariffa</name>
    <name type="common">roselle</name>
    <dbReference type="NCBI Taxonomy" id="183260"/>
    <lineage>
        <taxon>Eukaryota</taxon>
        <taxon>Viridiplantae</taxon>
        <taxon>Streptophyta</taxon>
        <taxon>Embryophyta</taxon>
        <taxon>Tracheophyta</taxon>
        <taxon>Spermatophyta</taxon>
        <taxon>Magnoliopsida</taxon>
        <taxon>eudicotyledons</taxon>
        <taxon>Gunneridae</taxon>
        <taxon>Pentapetalae</taxon>
        <taxon>rosids</taxon>
        <taxon>malvids</taxon>
        <taxon>Malvales</taxon>
        <taxon>Malvaceae</taxon>
        <taxon>Malvoideae</taxon>
        <taxon>Hibiscus</taxon>
    </lineage>
</organism>
<evidence type="ECO:0000313" key="1">
    <source>
        <dbReference type="EMBL" id="KAK9029309.1"/>
    </source>
</evidence>
<proteinExistence type="predicted"/>
<accession>A0ABR2SW10</accession>
<protein>
    <submittedName>
        <fullName evidence="1">Uncharacterized protein</fullName>
    </submittedName>
</protein>
<dbReference type="EMBL" id="JBBPBN010000011">
    <property type="protein sequence ID" value="KAK9029309.1"/>
    <property type="molecule type" value="Genomic_DNA"/>
</dbReference>